<reference evidence="5" key="1">
    <citation type="submission" date="2020-11" db="EMBL/GenBank/DDBJ databases">
        <title>Sequencing the genomes of 1000 actinobacteria strains.</title>
        <authorList>
            <person name="Klenk H.-P."/>
        </authorList>
    </citation>
    <scope>NUCLEOTIDE SEQUENCE</scope>
    <source>
        <strain evidence="5">DSM 45356</strain>
    </source>
</reference>
<feature type="chain" id="PRO_5038690364" description="Nucleotide exchange factor GrpE" evidence="4">
    <location>
        <begin position="26"/>
        <end position="233"/>
    </location>
</feature>
<evidence type="ECO:0000256" key="2">
    <source>
        <dbReference type="SAM" id="MobiDB-lite"/>
    </source>
</evidence>
<evidence type="ECO:0000256" key="4">
    <source>
        <dbReference type="SAM" id="SignalP"/>
    </source>
</evidence>
<evidence type="ECO:0000313" key="5">
    <source>
        <dbReference type="EMBL" id="MBG6137053.1"/>
    </source>
</evidence>
<dbReference type="RefSeq" id="WP_197003960.1">
    <property type="nucleotide sequence ID" value="NZ_BONS01000022.1"/>
</dbReference>
<keyword evidence="3" id="KW-0472">Membrane</keyword>
<keyword evidence="3" id="KW-0812">Transmembrane</keyword>
<proteinExistence type="predicted"/>
<dbReference type="AlphaFoldDB" id="A0A8J7GRU2"/>
<sequence>MSPSAVRASAAAVAMLAALFVAVLAGVATGVTGAGSTCSTGEAASPDAQACEPDSFAVLPAVAGFFGAAMAGGLAVGVTSALRSQPTARPRAVPGSQPVAWNSGDVPGSRPAARKGGDVPGSQPVAWTSGAAPAAAPDSRIGRERDALVREMVYLRDRLTSDALSGRLGRALADAGVETVSPLGERFDPARHEAGGSVPAPDPGRIGRIAAVEVPGYTDHAAVLRAPVVTVYR</sequence>
<evidence type="ECO:0000313" key="6">
    <source>
        <dbReference type="Proteomes" id="UP000622552"/>
    </source>
</evidence>
<protein>
    <recommendedName>
        <fullName evidence="7">Nucleotide exchange factor GrpE</fullName>
    </recommendedName>
</protein>
<organism evidence="5 6">
    <name type="scientific">Longispora fulva</name>
    <dbReference type="NCBI Taxonomy" id="619741"/>
    <lineage>
        <taxon>Bacteria</taxon>
        <taxon>Bacillati</taxon>
        <taxon>Actinomycetota</taxon>
        <taxon>Actinomycetes</taxon>
        <taxon>Micromonosporales</taxon>
        <taxon>Micromonosporaceae</taxon>
        <taxon>Longispora</taxon>
    </lineage>
</organism>
<comment type="caution">
    <text evidence="5">The sequence shown here is derived from an EMBL/GenBank/DDBJ whole genome shotgun (WGS) entry which is preliminary data.</text>
</comment>
<dbReference type="InterPro" id="IPR009012">
    <property type="entry name" value="GrpE_head"/>
</dbReference>
<dbReference type="Gene3D" id="2.30.22.10">
    <property type="entry name" value="Head domain of nucleotide exchange factor GrpE"/>
    <property type="match status" value="1"/>
</dbReference>
<feature type="signal peptide" evidence="4">
    <location>
        <begin position="1"/>
        <end position="25"/>
    </location>
</feature>
<dbReference type="GO" id="GO:0042803">
    <property type="term" value="F:protein homodimerization activity"/>
    <property type="evidence" value="ECO:0007669"/>
    <property type="project" value="InterPro"/>
</dbReference>
<keyword evidence="1" id="KW-0143">Chaperone</keyword>
<dbReference type="Proteomes" id="UP000622552">
    <property type="component" value="Unassembled WGS sequence"/>
</dbReference>
<gene>
    <name evidence="5" type="ORF">IW245_003247</name>
</gene>
<accession>A0A8J7GRU2</accession>
<name>A0A8J7GRU2_9ACTN</name>
<keyword evidence="6" id="KW-1185">Reference proteome</keyword>
<dbReference type="EMBL" id="JADOUF010000001">
    <property type="protein sequence ID" value="MBG6137053.1"/>
    <property type="molecule type" value="Genomic_DNA"/>
</dbReference>
<dbReference type="InterPro" id="IPR000740">
    <property type="entry name" value="GrpE"/>
</dbReference>
<dbReference type="SUPFAM" id="SSF51064">
    <property type="entry name" value="Head domain of nucleotide exchange factor GrpE"/>
    <property type="match status" value="1"/>
</dbReference>
<dbReference type="Pfam" id="PF01025">
    <property type="entry name" value="GrpE"/>
    <property type="match status" value="1"/>
</dbReference>
<dbReference type="GO" id="GO:0051087">
    <property type="term" value="F:protein-folding chaperone binding"/>
    <property type="evidence" value="ECO:0007669"/>
    <property type="project" value="InterPro"/>
</dbReference>
<feature type="region of interest" description="Disordered" evidence="2">
    <location>
        <begin position="87"/>
        <end position="139"/>
    </location>
</feature>
<evidence type="ECO:0000256" key="3">
    <source>
        <dbReference type="SAM" id="Phobius"/>
    </source>
</evidence>
<dbReference type="GO" id="GO:0006457">
    <property type="term" value="P:protein folding"/>
    <property type="evidence" value="ECO:0007669"/>
    <property type="project" value="InterPro"/>
</dbReference>
<evidence type="ECO:0008006" key="7">
    <source>
        <dbReference type="Google" id="ProtNLM"/>
    </source>
</evidence>
<keyword evidence="4" id="KW-0732">Signal</keyword>
<dbReference type="GO" id="GO:0000774">
    <property type="term" value="F:adenyl-nucleotide exchange factor activity"/>
    <property type="evidence" value="ECO:0007669"/>
    <property type="project" value="InterPro"/>
</dbReference>
<evidence type="ECO:0000256" key="1">
    <source>
        <dbReference type="ARBA" id="ARBA00023186"/>
    </source>
</evidence>
<keyword evidence="3" id="KW-1133">Transmembrane helix</keyword>
<feature type="transmembrane region" description="Helical" evidence="3">
    <location>
        <begin position="57"/>
        <end position="82"/>
    </location>
</feature>